<dbReference type="PIRSF" id="PIRSF009120">
    <property type="entry name" value="UCP009120_prtse"/>
    <property type="match status" value="1"/>
</dbReference>
<keyword evidence="2" id="KW-1185">Reference proteome</keyword>
<organism evidence="1 2">
    <name type="scientific">Fulvimarina endophytica</name>
    <dbReference type="NCBI Taxonomy" id="2293836"/>
    <lineage>
        <taxon>Bacteria</taxon>
        <taxon>Pseudomonadati</taxon>
        <taxon>Pseudomonadota</taxon>
        <taxon>Alphaproteobacteria</taxon>
        <taxon>Hyphomicrobiales</taxon>
        <taxon>Aurantimonadaceae</taxon>
        <taxon>Fulvimarina</taxon>
    </lineage>
</organism>
<dbReference type="AlphaFoldDB" id="A0A371XBH5"/>
<dbReference type="Gene3D" id="3.60.20.10">
    <property type="entry name" value="Glutamine Phosphoribosylpyrophosphate, subunit 1, domain 1"/>
    <property type="match status" value="1"/>
</dbReference>
<sequence length="258" mass="28396">MTYCVGLLVDAGLVFMSDTRTNAGIDNISTVLKMKTWEVPGERFLCLLSAGNLATTQSAVSLLDERMVAPSERQPAILTQPTMFQTAKLIGETLREVITGSSGPQCSSPMFSGSFIFGGQIKGMPPRLFNIYAEGNFVEAGEDNPFFQIGEHKYGRPIIIRTYDRSMSLADCAKLLMVSFDSTLRSNLSVGLPLDLQIYERDSLRAGLRTRITGEDPYYKTVSEGWSDALKNAFDALPAFNPDAWREHEEIDVGTQAA</sequence>
<proteinExistence type="predicted"/>
<gene>
    <name evidence="1" type="ORF">DYI37_02075</name>
</gene>
<comment type="caution">
    <text evidence="1">The sequence shown here is derived from an EMBL/GenBank/DDBJ whole genome shotgun (WGS) entry which is preliminary data.</text>
</comment>
<accession>A0A371XBH5</accession>
<dbReference type="RefSeq" id="WP_116681511.1">
    <property type="nucleotide sequence ID" value="NZ_QURL01000001.1"/>
</dbReference>
<dbReference type="SUPFAM" id="SSF56235">
    <property type="entry name" value="N-terminal nucleophile aminohydrolases (Ntn hydrolases)"/>
    <property type="match status" value="1"/>
</dbReference>
<evidence type="ECO:0000313" key="1">
    <source>
        <dbReference type="EMBL" id="RFC66562.1"/>
    </source>
</evidence>
<dbReference type="InterPro" id="IPR029055">
    <property type="entry name" value="Ntn_hydrolases_N"/>
</dbReference>
<dbReference type="EMBL" id="QURL01000001">
    <property type="protein sequence ID" value="RFC66562.1"/>
    <property type="molecule type" value="Genomic_DNA"/>
</dbReference>
<dbReference type="InterPro" id="IPR016545">
    <property type="entry name" value="UCP009120_prtse"/>
</dbReference>
<dbReference type="OrthoDB" id="9786336at2"/>
<reference evidence="1 2" key="1">
    <citation type="submission" date="2018-08" db="EMBL/GenBank/DDBJ databases">
        <title>Fulvimarina sp. 85, whole genome shotgun sequence.</title>
        <authorList>
            <person name="Tuo L."/>
        </authorList>
    </citation>
    <scope>NUCLEOTIDE SEQUENCE [LARGE SCALE GENOMIC DNA]</scope>
    <source>
        <strain evidence="1 2">85</strain>
    </source>
</reference>
<dbReference type="Proteomes" id="UP000264310">
    <property type="component" value="Unassembled WGS sequence"/>
</dbReference>
<evidence type="ECO:0000313" key="2">
    <source>
        <dbReference type="Proteomes" id="UP000264310"/>
    </source>
</evidence>
<protein>
    <submittedName>
        <fullName evidence="1">Peptidase</fullName>
    </submittedName>
</protein>
<name>A0A371XBH5_9HYPH</name>